<protein>
    <submittedName>
        <fullName evidence="1">N-Acetylneuraminate cytidylyltransferase</fullName>
    </submittedName>
</protein>
<dbReference type="Pfam" id="PF02348">
    <property type="entry name" value="CTP_transf_3"/>
    <property type="match status" value="1"/>
</dbReference>
<dbReference type="CDD" id="cd02513">
    <property type="entry name" value="CMP-NeuAc_Synthase"/>
    <property type="match status" value="1"/>
</dbReference>
<dbReference type="KEGG" id="llu:AKJ09_07820"/>
<dbReference type="InterPro" id="IPR020039">
    <property type="entry name" value="PseF"/>
</dbReference>
<dbReference type="InterPro" id="IPR003329">
    <property type="entry name" value="Cytidylyl_trans"/>
</dbReference>
<keyword evidence="2" id="KW-1185">Reference proteome</keyword>
<dbReference type="InterPro" id="IPR029044">
    <property type="entry name" value="Nucleotide-diphossugar_trans"/>
</dbReference>
<reference evidence="1 2" key="1">
    <citation type="submission" date="2015-08" db="EMBL/GenBank/DDBJ databases">
        <authorList>
            <person name="Babu N.S."/>
            <person name="Beckwith C.J."/>
            <person name="Beseler K.G."/>
            <person name="Brison A."/>
            <person name="Carone J.V."/>
            <person name="Caskin T.P."/>
            <person name="Diamond M."/>
            <person name="Durham M.E."/>
            <person name="Foxe J.M."/>
            <person name="Go M."/>
            <person name="Henderson B.A."/>
            <person name="Jones I.B."/>
            <person name="McGettigan J.A."/>
            <person name="Micheletti S.J."/>
            <person name="Nasrallah M.E."/>
            <person name="Ortiz D."/>
            <person name="Piller C.R."/>
            <person name="Privatt S.R."/>
            <person name="Schneider S.L."/>
            <person name="Sharp S."/>
            <person name="Smith T.C."/>
            <person name="Stanton J.D."/>
            <person name="Ullery H.E."/>
            <person name="Wilson R.J."/>
            <person name="Serrano M.G."/>
            <person name="Buck G."/>
            <person name="Lee V."/>
            <person name="Wang Y."/>
            <person name="Carvalho R."/>
            <person name="Voegtly L."/>
            <person name="Shi R."/>
            <person name="Duckworth R."/>
            <person name="Johnson A."/>
            <person name="Loviza R."/>
            <person name="Walstead R."/>
            <person name="Shah Z."/>
            <person name="Kiflezghi M."/>
            <person name="Wade K."/>
            <person name="Ball S.L."/>
            <person name="Bradley K.W."/>
            <person name="Asai D.J."/>
            <person name="Bowman C.A."/>
            <person name="Russell D.A."/>
            <person name="Pope W.H."/>
            <person name="Jacobs-Sera D."/>
            <person name="Hendrix R.W."/>
            <person name="Hatfull G.F."/>
        </authorList>
    </citation>
    <scope>NUCLEOTIDE SEQUENCE [LARGE SCALE GENOMIC DNA]</scope>
    <source>
        <strain evidence="1 2">DSM 27648</strain>
    </source>
</reference>
<name>A0A0K1Q660_9BACT</name>
<evidence type="ECO:0000313" key="1">
    <source>
        <dbReference type="EMBL" id="AKV01157.1"/>
    </source>
</evidence>
<dbReference type="InterPro" id="IPR050793">
    <property type="entry name" value="CMP-NeuNAc_synthase"/>
</dbReference>
<dbReference type="STRING" id="1391654.AKJ09_07820"/>
<dbReference type="PANTHER" id="PTHR21485:SF6">
    <property type="entry name" value="N-ACYLNEURAMINATE CYTIDYLYLTRANSFERASE-RELATED"/>
    <property type="match status" value="1"/>
</dbReference>
<dbReference type="Gene3D" id="3.90.550.10">
    <property type="entry name" value="Spore Coat Polysaccharide Biosynthesis Protein SpsA, Chain A"/>
    <property type="match status" value="1"/>
</dbReference>
<keyword evidence="1" id="KW-0548">Nucleotidyltransferase</keyword>
<dbReference type="SUPFAM" id="SSF53448">
    <property type="entry name" value="Nucleotide-diphospho-sugar transferases"/>
    <property type="match status" value="1"/>
</dbReference>
<dbReference type="AlphaFoldDB" id="A0A0K1Q660"/>
<sequence>MKNICLIPARGGSQRIPRKNVRRFHGRPMITYSIAAARAANVFDSIVVTTDDPEIADIARNAGAEVPFLRPAELADNRALPIWALLHALETLAARGRTFDNMCLLYATAPFVRPADLREGASILESAPEVPCVLAVTDFGFPILRALKIAPNGSLEMFWPEYETTRSNDLPVGYHDAGQFLWIRTPVVLREKRLYVPGMQPLVLPRYRVQDIDTEEDWARAEKLYALLEGAAER</sequence>
<proteinExistence type="predicted"/>
<keyword evidence="1" id="KW-0808">Transferase</keyword>
<dbReference type="NCBIfam" id="TIGR03584">
    <property type="entry name" value="PseF"/>
    <property type="match status" value="1"/>
</dbReference>
<accession>A0A0K1Q660</accession>
<dbReference type="EMBL" id="CP012333">
    <property type="protein sequence ID" value="AKV01157.1"/>
    <property type="molecule type" value="Genomic_DNA"/>
</dbReference>
<dbReference type="GO" id="GO:0008781">
    <property type="term" value="F:N-acylneuraminate cytidylyltransferase activity"/>
    <property type="evidence" value="ECO:0007669"/>
    <property type="project" value="TreeGrafter"/>
</dbReference>
<dbReference type="OrthoDB" id="9805604at2"/>
<evidence type="ECO:0000313" key="2">
    <source>
        <dbReference type="Proteomes" id="UP000064967"/>
    </source>
</evidence>
<dbReference type="PATRIC" id="fig|1391654.3.peg.7926"/>
<dbReference type="PANTHER" id="PTHR21485">
    <property type="entry name" value="HAD SUPERFAMILY MEMBERS CMAS AND KDSC"/>
    <property type="match status" value="1"/>
</dbReference>
<dbReference type="Proteomes" id="UP000064967">
    <property type="component" value="Chromosome"/>
</dbReference>
<gene>
    <name evidence="1" type="ORF">AKJ09_07820</name>
</gene>
<organism evidence="1 2">
    <name type="scientific">Labilithrix luteola</name>
    <dbReference type="NCBI Taxonomy" id="1391654"/>
    <lineage>
        <taxon>Bacteria</taxon>
        <taxon>Pseudomonadati</taxon>
        <taxon>Myxococcota</taxon>
        <taxon>Polyangia</taxon>
        <taxon>Polyangiales</taxon>
        <taxon>Labilitrichaceae</taxon>
        <taxon>Labilithrix</taxon>
    </lineage>
</organism>